<organism evidence="2 3">
    <name type="scientific">Candidatus Marsarchaeota G2 archaeon OSP_D</name>
    <dbReference type="NCBI Taxonomy" id="1978157"/>
    <lineage>
        <taxon>Archaea</taxon>
        <taxon>Candidatus Marsarchaeota</taxon>
        <taxon>Candidatus Marsarchaeota group 2</taxon>
    </lineage>
</organism>
<dbReference type="EMBL" id="NEXE01000011">
    <property type="protein sequence ID" value="PSN92046.1"/>
    <property type="molecule type" value="Genomic_DNA"/>
</dbReference>
<protein>
    <submittedName>
        <fullName evidence="2">Chromate resistance protein</fullName>
    </submittedName>
</protein>
<evidence type="ECO:0000313" key="2">
    <source>
        <dbReference type="EMBL" id="PSN92046.1"/>
    </source>
</evidence>
<name>A0A2R6B0B4_9ARCH</name>
<evidence type="ECO:0000313" key="3">
    <source>
        <dbReference type="Proteomes" id="UP000240322"/>
    </source>
</evidence>
<dbReference type="AlphaFoldDB" id="A0A2R6B0B4"/>
<evidence type="ECO:0000259" key="1">
    <source>
        <dbReference type="Pfam" id="PF09828"/>
    </source>
</evidence>
<comment type="caution">
    <text evidence="2">The sequence shown here is derived from an EMBL/GenBank/DDBJ whole genome shotgun (WGS) entry which is preliminary data.</text>
</comment>
<feature type="domain" description="ChrB C-terminal" evidence="1">
    <location>
        <begin position="3"/>
        <end position="140"/>
    </location>
</feature>
<proteinExistence type="predicted"/>
<sequence>MKWVTREKAMVDRIACPWLIKKFIDKEAEFLFVPENQVIQTAEKVGGIPFDVRGAELTHYQDEDGSEHVTFDALIKKYGLKDPALLELAKIVRGADAHRPSNPPPESAGLKEAARGFREISKDDHDNMRIQFPIYDAVVSSFNIDRFKWIYAIWGYRRAEKLFA</sequence>
<accession>A0A2R6B0B4</accession>
<dbReference type="Pfam" id="PF09828">
    <property type="entry name" value="ChrB_C"/>
    <property type="match status" value="1"/>
</dbReference>
<reference evidence="2 3" key="1">
    <citation type="submission" date="2017-04" db="EMBL/GenBank/DDBJ databases">
        <title>Novel microbial lineages endemic to geothermal iron-oxide mats fill important gaps in the evolutionary history of Archaea.</title>
        <authorList>
            <person name="Jay Z.J."/>
            <person name="Beam J.P."/>
            <person name="Dlakic M."/>
            <person name="Rusch D.B."/>
            <person name="Kozubal M.A."/>
            <person name="Inskeep W.P."/>
        </authorList>
    </citation>
    <scope>NUCLEOTIDE SEQUENCE [LARGE SCALE GENOMIC DNA]</scope>
    <source>
        <strain evidence="2">OSP_D</strain>
    </source>
</reference>
<dbReference type="Proteomes" id="UP000240322">
    <property type="component" value="Unassembled WGS sequence"/>
</dbReference>
<gene>
    <name evidence="2" type="ORF">B9Q03_02235</name>
</gene>
<dbReference type="InterPro" id="IPR018634">
    <property type="entry name" value="ChrB_C"/>
</dbReference>